<evidence type="ECO:0000256" key="1">
    <source>
        <dbReference type="ARBA" id="ARBA00022898"/>
    </source>
</evidence>
<dbReference type="PANTHER" id="PTHR30244">
    <property type="entry name" value="TRANSAMINASE"/>
    <property type="match status" value="1"/>
</dbReference>
<reference evidence="3 4" key="1">
    <citation type="submission" date="2021-06" db="EMBL/GenBank/DDBJ databases">
        <title>Ulceroglandular infection and bacteremia caused by Francisella salimarina in an immunocompromised patient, France.</title>
        <authorList>
            <person name="Hennebique A."/>
            <person name="Caspar Y."/>
            <person name="Maurin M."/>
            <person name="Boisset S."/>
            <person name="Pelloux I."/>
            <person name="Gallego-Hernanz M.P."/>
            <person name="Burucoa C."/>
            <person name="Cazenave-Roblot F."/>
            <person name="Plouzeau C."/>
            <person name="Rammaert B."/>
        </authorList>
    </citation>
    <scope>NUCLEOTIDE SEQUENCE [LARGE SCALE GENOMIC DNA]</scope>
    <source>
        <strain evidence="3 4">CHUGA-F75</strain>
    </source>
</reference>
<dbReference type="CDD" id="cd00616">
    <property type="entry name" value="AHBA_syn"/>
    <property type="match status" value="1"/>
</dbReference>
<keyword evidence="1 2" id="KW-0663">Pyridoxal phosphate</keyword>
<dbReference type="KEGG" id="fsr:KQR59_07420"/>
<dbReference type="GO" id="GO:0000271">
    <property type="term" value="P:polysaccharide biosynthetic process"/>
    <property type="evidence" value="ECO:0007669"/>
    <property type="project" value="TreeGrafter"/>
</dbReference>
<evidence type="ECO:0000256" key="2">
    <source>
        <dbReference type="RuleBase" id="RU004508"/>
    </source>
</evidence>
<dbReference type="AlphaFoldDB" id="A0AAJ4NNQ9"/>
<keyword evidence="3" id="KW-0032">Aminotransferase</keyword>
<dbReference type="Proteomes" id="UP000683421">
    <property type="component" value="Chromosome"/>
</dbReference>
<dbReference type="Pfam" id="PF01041">
    <property type="entry name" value="DegT_DnrJ_EryC1"/>
    <property type="match status" value="1"/>
</dbReference>
<dbReference type="PIRSF" id="PIRSF000390">
    <property type="entry name" value="PLP_StrS"/>
    <property type="match status" value="1"/>
</dbReference>
<accession>A0AAJ4NNQ9</accession>
<dbReference type="GO" id="GO:0030170">
    <property type="term" value="F:pyridoxal phosphate binding"/>
    <property type="evidence" value="ECO:0007669"/>
    <property type="project" value="TreeGrafter"/>
</dbReference>
<dbReference type="InterPro" id="IPR000653">
    <property type="entry name" value="DegT/StrS_aminotransferase"/>
</dbReference>
<keyword evidence="4" id="KW-1185">Reference proteome</keyword>
<dbReference type="RefSeq" id="WP_216691958.1">
    <property type="nucleotide sequence ID" value="NZ_CP076680.1"/>
</dbReference>
<dbReference type="EMBL" id="CP076680">
    <property type="protein sequence ID" value="QWU98926.1"/>
    <property type="molecule type" value="Genomic_DNA"/>
</dbReference>
<dbReference type="PANTHER" id="PTHR30244:SF9">
    <property type="entry name" value="PROTEIN RV3402C"/>
    <property type="match status" value="1"/>
</dbReference>
<organism evidence="3 4">
    <name type="scientific">Francisella salimarina</name>
    <dbReference type="NCBI Taxonomy" id="2599927"/>
    <lineage>
        <taxon>Bacteria</taxon>
        <taxon>Pseudomonadati</taxon>
        <taxon>Pseudomonadota</taxon>
        <taxon>Gammaproteobacteria</taxon>
        <taxon>Thiotrichales</taxon>
        <taxon>Francisellaceae</taxon>
        <taxon>Francisella</taxon>
    </lineage>
</organism>
<gene>
    <name evidence="3" type="ORF">KQR59_07420</name>
</gene>
<dbReference type="GO" id="GO:0008483">
    <property type="term" value="F:transaminase activity"/>
    <property type="evidence" value="ECO:0007669"/>
    <property type="project" value="UniProtKB-KW"/>
</dbReference>
<evidence type="ECO:0000313" key="3">
    <source>
        <dbReference type="EMBL" id="QWU98926.1"/>
    </source>
</evidence>
<evidence type="ECO:0000313" key="4">
    <source>
        <dbReference type="Proteomes" id="UP000683421"/>
    </source>
</evidence>
<keyword evidence="3" id="KW-0808">Transferase</keyword>
<protein>
    <submittedName>
        <fullName evidence="3">DegT/DnrJ/EryC1/StrS family aminotransferase</fullName>
    </submittedName>
</protein>
<proteinExistence type="inferred from homology"/>
<sequence length="358" mass="40445">MINVTKTYLPNIDKYKQYVDQIYASGQITNNGPLVRELEHRLANYLGVKNIVLVSNGTVALEIAYRALGIRDFAITTPFSFVATTSSLVANGIKPIFVDINERTFNIDSNKIVDQITPNTTAIVATQVFGNPCDVEMIGKIAEEYNLKIVYDAAHAFDVKFNGQSVLNYGDISTLSFHATKLFHTIEGGALITNDDEFAEKARFLINFGIKNAEEIPHLGTNAKMNEFEAAMGLCVLDDIEIIHNARKAIAEKYKSDLQGLVEFQEFNSSATENYSYFPVLFKSEEELKRVQQALNNQDIFPRRYFYPSLDTLSYIEPKQYMPVSRDISKRIMCLPIFAGLSDKVQKKIIYIVKRAIR</sequence>
<comment type="similarity">
    <text evidence="2">Belongs to the DegT/DnrJ/EryC1 family.</text>
</comment>
<name>A0AAJ4NNQ9_9GAMM</name>